<keyword evidence="3" id="KW-0597">Phosphoprotein</keyword>
<dbReference type="PROSITE" id="PS51034">
    <property type="entry name" value="ZP_2"/>
    <property type="match status" value="1"/>
</dbReference>
<feature type="compositionally biased region" description="Basic and acidic residues" evidence="10">
    <location>
        <begin position="81"/>
        <end position="103"/>
    </location>
</feature>
<evidence type="ECO:0000256" key="4">
    <source>
        <dbReference type="ARBA" id="ARBA00022692"/>
    </source>
</evidence>
<evidence type="ECO:0000256" key="6">
    <source>
        <dbReference type="ARBA" id="ARBA00022989"/>
    </source>
</evidence>
<evidence type="ECO:0000256" key="2">
    <source>
        <dbReference type="ARBA" id="ARBA00022475"/>
    </source>
</evidence>
<feature type="region of interest" description="Disordered" evidence="10">
    <location>
        <begin position="822"/>
        <end position="847"/>
    </location>
</feature>
<dbReference type="InterPro" id="IPR001507">
    <property type="entry name" value="ZP_dom"/>
</dbReference>
<dbReference type="Gene3D" id="2.60.40.4100">
    <property type="entry name" value="Zona pellucida, ZP-C domain"/>
    <property type="match status" value="1"/>
</dbReference>
<comment type="subcellular location">
    <subcellularLocation>
        <location evidence="1">Cell membrane</location>
        <topology evidence="1">Single-pass type I membrane protein</topology>
    </subcellularLocation>
</comment>
<dbReference type="PANTHER" id="PTHR14002">
    <property type="entry name" value="ENDOGLIN/TGF-BETA RECEPTOR TYPE III"/>
    <property type="match status" value="1"/>
</dbReference>
<reference evidence="14" key="1">
    <citation type="journal article" date="2023" name="Mol. Biol. Evol.">
        <title>Third-Generation Sequencing Reveals the Adaptive Role of the Epigenome in Three Deep-Sea Polychaetes.</title>
        <authorList>
            <person name="Perez M."/>
            <person name="Aroh O."/>
            <person name="Sun Y."/>
            <person name="Lan Y."/>
            <person name="Juniper S.K."/>
            <person name="Young C.R."/>
            <person name="Angers B."/>
            <person name="Qian P.Y."/>
        </authorList>
    </citation>
    <scope>NUCLEOTIDE SEQUENCE</scope>
    <source>
        <strain evidence="14">P08H-3</strain>
    </source>
</reference>
<dbReference type="InterPro" id="IPR055356">
    <property type="entry name" value="ZP-N"/>
</dbReference>
<dbReference type="PANTHER" id="PTHR14002:SF45">
    <property type="entry name" value="ZP DOMAIN-CONTAINING PROTEIN"/>
    <property type="match status" value="1"/>
</dbReference>
<evidence type="ECO:0000313" key="14">
    <source>
        <dbReference type="EMBL" id="KAK2168002.1"/>
    </source>
</evidence>
<dbReference type="InterPro" id="IPR055355">
    <property type="entry name" value="ZP-C"/>
</dbReference>
<evidence type="ECO:0000256" key="10">
    <source>
        <dbReference type="SAM" id="MobiDB-lite"/>
    </source>
</evidence>
<feature type="compositionally biased region" description="Polar residues" evidence="10">
    <location>
        <begin position="834"/>
        <end position="847"/>
    </location>
</feature>
<evidence type="ECO:0000259" key="13">
    <source>
        <dbReference type="PROSITE" id="PS51034"/>
    </source>
</evidence>
<keyword evidence="8" id="KW-1015">Disulfide bond</keyword>
<keyword evidence="15" id="KW-1185">Reference proteome</keyword>
<keyword evidence="6 11" id="KW-1133">Transmembrane helix</keyword>
<dbReference type="EMBL" id="JAODUP010000021">
    <property type="protein sequence ID" value="KAK2168002.1"/>
    <property type="molecule type" value="Genomic_DNA"/>
</dbReference>
<evidence type="ECO:0000313" key="15">
    <source>
        <dbReference type="Proteomes" id="UP001208570"/>
    </source>
</evidence>
<organism evidence="14 15">
    <name type="scientific">Paralvinella palmiformis</name>
    <dbReference type="NCBI Taxonomy" id="53620"/>
    <lineage>
        <taxon>Eukaryota</taxon>
        <taxon>Metazoa</taxon>
        <taxon>Spiralia</taxon>
        <taxon>Lophotrochozoa</taxon>
        <taxon>Annelida</taxon>
        <taxon>Polychaeta</taxon>
        <taxon>Sedentaria</taxon>
        <taxon>Canalipalpata</taxon>
        <taxon>Terebellida</taxon>
        <taxon>Terebelliformia</taxon>
        <taxon>Alvinellidae</taxon>
        <taxon>Paralvinella</taxon>
    </lineage>
</organism>
<dbReference type="AlphaFoldDB" id="A0AAD9KBD1"/>
<evidence type="ECO:0000256" key="7">
    <source>
        <dbReference type="ARBA" id="ARBA00023136"/>
    </source>
</evidence>
<feature type="domain" description="ZP" evidence="13">
    <location>
        <begin position="419"/>
        <end position="712"/>
    </location>
</feature>
<feature type="signal peptide" evidence="12">
    <location>
        <begin position="1"/>
        <end position="17"/>
    </location>
</feature>
<proteinExistence type="predicted"/>
<dbReference type="Pfam" id="PF00100">
    <property type="entry name" value="Zona_pellucida"/>
    <property type="match status" value="1"/>
</dbReference>
<sequence length="894" mass="98517">MQITLILLYLGAGLGTASYNAEFTIRHDCYINLGFTSPYITALQHQMSAISGCVTNQTTPISDKEVHLITIASRRHSNMGQRERSRNRPQSRHSETKTLHIEPRAGVSLHDRPVIIMLWSADPIVWMLSTKNINNSSRYLIVLPKHSRLRNDARLSIHTKVKKYNSTLVPSQLVNLIAWTRSKYDALTSTNSLPYTDVVQLRVGIDPRASTECHLSESTPNGITLPAQAVVWQKENTSACAAKWNEGYDGKDVHIIEVHNIPDVAVPGSRVGHIRLVVTSEKMPPPVKHIDLVLKAPPGASWTVDISKFKGNLRIITNAEDIRNEGSVRQTVSITSETLTETGQNLVNWVADSYGHPVSYTEANTGDKFILYVDGGIKLPYTINGIGSPYRQPAASITPGWPSTKHLSQHIIQQLKSVSCTDWGMSVALPKLMLKNQGIEREYISLLDQSCRARDNSTHLILSTSYGQCGTRQTDQGNMAIYANMIVVRLPSANNIRQQSNNQYHSAGDPGTAMNDDQESSGSGIGSEMMADDTFMDDEDLHDLSKPDTLSISVKCEIPSYKTISNAPIRTFVPSYDYDLYLYSDKEYKHRLGASEKSPPRFQEGNTVYIEAASLTSDPTLRPMLKSCVVSPGTLPTVNSHKLIEKGCVLDNNNLVLMEAGPKQEQRFSLKVLDYWQNNMGSLFHVVCELAMCTESEKHTDVPMCVNQGQYCFLNNMGSDNPDPAAMAKTKFVSSPALLVIKPLLPGHDLPHMSAGQSTPPVDADAGPTAAVLSSEGSSDKCERVVRVEGLDSGTVVGIAFAAFVIGVLLTAALWYIHTHTGPLSRRNSRPRSAETSGESTPSSTAPITIHQIHRFNPPMAVHLLSLSPRQHHCLSSVHHLVLLPLLDRHYDNF</sequence>
<dbReference type="InterPro" id="IPR058899">
    <property type="entry name" value="TGFBR3/Endoglin-like_N"/>
</dbReference>
<dbReference type="Pfam" id="PF23344">
    <property type="entry name" value="ZP-N"/>
    <property type="match status" value="1"/>
</dbReference>
<keyword evidence="2" id="KW-1003">Cell membrane</keyword>
<keyword evidence="7 11" id="KW-0472">Membrane</keyword>
<comment type="caution">
    <text evidence="14">The sequence shown here is derived from an EMBL/GenBank/DDBJ whole genome shotgun (WGS) entry which is preliminary data.</text>
</comment>
<evidence type="ECO:0000256" key="3">
    <source>
        <dbReference type="ARBA" id="ARBA00022553"/>
    </source>
</evidence>
<evidence type="ECO:0000256" key="9">
    <source>
        <dbReference type="ARBA" id="ARBA00023180"/>
    </source>
</evidence>
<name>A0AAD9KBD1_9ANNE</name>
<evidence type="ECO:0000256" key="8">
    <source>
        <dbReference type="ARBA" id="ARBA00023157"/>
    </source>
</evidence>
<evidence type="ECO:0000256" key="11">
    <source>
        <dbReference type="SAM" id="Phobius"/>
    </source>
</evidence>
<feature type="region of interest" description="Disordered" evidence="10">
    <location>
        <begin position="500"/>
        <end position="530"/>
    </location>
</feature>
<feature type="chain" id="PRO_5042087965" description="ZP domain-containing protein" evidence="12">
    <location>
        <begin position="18"/>
        <end position="894"/>
    </location>
</feature>
<dbReference type="Proteomes" id="UP001208570">
    <property type="component" value="Unassembled WGS sequence"/>
</dbReference>
<gene>
    <name evidence="14" type="ORF">LSH36_21g01008</name>
</gene>
<keyword evidence="5 12" id="KW-0732">Signal</keyword>
<protein>
    <recommendedName>
        <fullName evidence="13">ZP domain-containing protein</fullName>
    </recommendedName>
</protein>
<accession>A0AAD9KBD1</accession>
<feature type="transmembrane region" description="Helical" evidence="11">
    <location>
        <begin position="796"/>
        <end position="817"/>
    </location>
</feature>
<dbReference type="Pfam" id="PF26060">
    <property type="entry name" value="TGFBR3_N"/>
    <property type="match status" value="2"/>
</dbReference>
<dbReference type="SMART" id="SM00241">
    <property type="entry name" value="ZP"/>
    <property type="match status" value="1"/>
</dbReference>
<evidence type="ECO:0000256" key="5">
    <source>
        <dbReference type="ARBA" id="ARBA00022729"/>
    </source>
</evidence>
<evidence type="ECO:0000256" key="1">
    <source>
        <dbReference type="ARBA" id="ARBA00004251"/>
    </source>
</evidence>
<dbReference type="Gene3D" id="2.60.40.3210">
    <property type="entry name" value="Zona pellucida, ZP-N domain"/>
    <property type="match status" value="1"/>
</dbReference>
<keyword evidence="9" id="KW-0325">Glycoprotein</keyword>
<evidence type="ECO:0000256" key="12">
    <source>
        <dbReference type="SAM" id="SignalP"/>
    </source>
</evidence>
<keyword evidence="4 11" id="KW-0812">Transmembrane</keyword>
<dbReference type="InterPro" id="IPR042235">
    <property type="entry name" value="ZP-C_dom"/>
</dbReference>
<feature type="region of interest" description="Disordered" evidence="10">
    <location>
        <begin position="73"/>
        <end position="103"/>
    </location>
</feature>